<name>A0A419WTF2_9BACT</name>
<gene>
    <name evidence="6" type="ORF">BXY64_3568</name>
</gene>
<dbReference type="Pfam" id="PF03060">
    <property type="entry name" value="NMO"/>
    <property type="match status" value="2"/>
</dbReference>
<comment type="similarity">
    <text evidence="1">Belongs to the nitronate monooxygenase family. NMO class I subfamily.</text>
</comment>
<accession>A0A419WTF2</accession>
<dbReference type="PANTHER" id="PTHR42747">
    <property type="entry name" value="NITRONATE MONOOXYGENASE-RELATED"/>
    <property type="match status" value="1"/>
</dbReference>
<dbReference type="CDD" id="cd04730">
    <property type="entry name" value="NPD_like"/>
    <property type="match status" value="1"/>
</dbReference>
<dbReference type="Proteomes" id="UP000284531">
    <property type="component" value="Unassembled WGS sequence"/>
</dbReference>
<dbReference type="OrthoDB" id="9778912at2"/>
<dbReference type="GO" id="GO:0018580">
    <property type="term" value="F:nitronate monooxygenase activity"/>
    <property type="evidence" value="ECO:0007669"/>
    <property type="project" value="InterPro"/>
</dbReference>
<evidence type="ECO:0000256" key="5">
    <source>
        <dbReference type="ARBA" id="ARBA00023033"/>
    </source>
</evidence>
<dbReference type="EMBL" id="RAPQ01000011">
    <property type="protein sequence ID" value="RKD98707.1"/>
    <property type="molecule type" value="Genomic_DNA"/>
</dbReference>
<dbReference type="GO" id="GO:0006207">
    <property type="term" value="P:'de novo' pyrimidine nucleobase biosynthetic process"/>
    <property type="evidence" value="ECO:0007669"/>
    <property type="project" value="InterPro"/>
</dbReference>
<dbReference type="InterPro" id="IPR013785">
    <property type="entry name" value="Aldolase_TIM"/>
</dbReference>
<dbReference type="Gene3D" id="3.20.20.70">
    <property type="entry name" value="Aldolase class I"/>
    <property type="match status" value="1"/>
</dbReference>
<dbReference type="SUPFAM" id="SSF51412">
    <property type="entry name" value="Inosine monophosphate dehydrogenase (IMPDH)"/>
    <property type="match status" value="1"/>
</dbReference>
<dbReference type="GO" id="GO:0016627">
    <property type="term" value="F:oxidoreductase activity, acting on the CH-CH group of donors"/>
    <property type="evidence" value="ECO:0007669"/>
    <property type="project" value="InterPro"/>
</dbReference>
<evidence type="ECO:0000256" key="1">
    <source>
        <dbReference type="ARBA" id="ARBA00009881"/>
    </source>
</evidence>
<dbReference type="PANTHER" id="PTHR42747:SF4">
    <property type="entry name" value="BLR1330 PROTEIN"/>
    <property type="match status" value="1"/>
</dbReference>
<reference evidence="6 7" key="1">
    <citation type="submission" date="2018-09" db="EMBL/GenBank/DDBJ databases">
        <title>Genomic Encyclopedia of Archaeal and Bacterial Type Strains, Phase II (KMG-II): from individual species to whole genera.</title>
        <authorList>
            <person name="Goeker M."/>
        </authorList>
    </citation>
    <scope>NUCLEOTIDE SEQUENCE [LARGE SCALE GENOMIC DNA]</scope>
    <source>
        <strain evidence="6 7">DSM 21950</strain>
    </source>
</reference>
<evidence type="ECO:0000256" key="4">
    <source>
        <dbReference type="ARBA" id="ARBA00023002"/>
    </source>
</evidence>
<comment type="caution">
    <text evidence="6">The sequence shown here is derived from an EMBL/GenBank/DDBJ whole genome shotgun (WGS) entry which is preliminary data.</text>
</comment>
<dbReference type="InterPro" id="IPR001295">
    <property type="entry name" value="Dihydroorotate_DH_CS"/>
</dbReference>
<evidence type="ECO:0000313" key="7">
    <source>
        <dbReference type="Proteomes" id="UP000284531"/>
    </source>
</evidence>
<dbReference type="RefSeq" id="WP_120241279.1">
    <property type="nucleotide sequence ID" value="NZ_RAPQ01000011.1"/>
</dbReference>
<organism evidence="6 7">
    <name type="scientific">Marinifilum flexuosum</name>
    <dbReference type="NCBI Taxonomy" id="1117708"/>
    <lineage>
        <taxon>Bacteria</taxon>
        <taxon>Pseudomonadati</taxon>
        <taxon>Bacteroidota</taxon>
        <taxon>Bacteroidia</taxon>
        <taxon>Marinilabiliales</taxon>
        <taxon>Marinifilaceae</taxon>
    </lineage>
</organism>
<proteinExistence type="inferred from homology"/>
<keyword evidence="5 6" id="KW-0503">Monooxygenase</keyword>
<protein>
    <submittedName>
        <fullName evidence="6">Nitronate monooxygenase</fullName>
    </submittedName>
</protein>
<sequence>MTEKTLSHILNIKHPILMAPMFLVSNADMIISALEMGCTGAIPAHNYRTDRELRQAIHEVRKKSNKPFGFNLIVNKSNPKYRKQLISLLDLKVDFIITSLGSPHEVIERCKPLGIKVFCDVVDVKYAKKVENIGADAVIAVNSDAGGHCGGFKAKELIQQLKKEINIPIISAGGVSNAHDVKSMLEFGAAGVSVGTIFIASHESPVSSEYKQALVDFGTGDIVKTTKLTGSPLTVINTPYVQKIGTKANLLEWLINNSPQTKKYAKMLLAWKGMQKVQQSAFKAGYDNVWCAGPAIGAISEIRSVKEIIQDLIEA</sequence>
<keyword evidence="4" id="KW-0560">Oxidoreductase</keyword>
<evidence type="ECO:0000313" key="6">
    <source>
        <dbReference type="EMBL" id="RKD98707.1"/>
    </source>
</evidence>
<keyword evidence="2" id="KW-0285">Flavoprotein</keyword>
<keyword evidence="7" id="KW-1185">Reference proteome</keyword>
<evidence type="ECO:0000256" key="2">
    <source>
        <dbReference type="ARBA" id="ARBA00022630"/>
    </source>
</evidence>
<dbReference type="InterPro" id="IPR004136">
    <property type="entry name" value="NMO"/>
</dbReference>
<dbReference type="PROSITE" id="PS00912">
    <property type="entry name" value="DHODEHASE_2"/>
    <property type="match status" value="1"/>
</dbReference>
<keyword evidence="3" id="KW-0288">FMN</keyword>
<dbReference type="AlphaFoldDB" id="A0A419WTF2"/>
<evidence type="ECO:0000256" key="3">
    <source>
        <dbReference type="ARBA" id="ARBA00022643"/>
    </source>
</evidence>